<reference evidence="1" key="1">
    <citation type="journal article" date="2014" name="Int. J. Syst. Evol. Microbiol.">
        <title>Complete genome sequence of Corynebacterium casei LMG S-19264T (=DSM 44701T), isolated from a smear-ripened cheese.</title>
        <authorList>
            <consortium name="US DOE Joint Genome Institute (JGI-PGF)"/>
            <person name="Walter F."/>
            <person name="Albersmeier A."/>
            <person name="Kalinowski J."/>
            <person name="Ruckert C."/>
        </authorList>
    </citation>
    <scope>NUCLEOTIDE SEQUENCE</scope>
    <source>
        <strain evidence="1">JCM 3346</strain>
    </source>
</reference>
<keyword evidence="2" id="KW-1185">Reference proteome</keyword>
<gene>
    <name evidence="1" type="ORF">GCM10010196_03020</name>
</gene>
<evidence type="ECO:0000313" key="2">
    <source>
        <dbReference type="Proteomes" id="UP000610303"/>
    </source>
</evidence>
<reference evidence="1" key="2">
    <citation type="submission" date="2020-09" db="EMBL/GenBank/DDBJ databases">
        <authorList>
            <person name="Sun Q."/>
            <person name="Ohkuma M."/>
        </authorList>
    </citation>
    <scope>NUCLEOTIDE SEQUENCE</scope>
    <source>
        <strain evidence="1">JCM 3346</strain>
    </source>
</reference>
<sequence>MAFGLVAALAGCDAGSTAPSSPPPTPSPPAPIFASDEEALAAAEAAYAAYAAVDAAILADGGKGSDRIKDHVSATYEPTVLKAYAQIAEGGLVVRGEGSVEGARLIEANREVVQIYACLDVGGTVVLNAEGVDVTPPERPLRTPVRLRFVPDGDRLLLDGSEKWDGDDFC</sequence>
<dbReference type="AlphaFoldDB" id="A0A918CAD5"/>
<evidence type="ECO:0000313" key="1">
    <source>
        <dbReference type="EMBL" id="GGR13861.1"/>
    </source>
</evidence>
<dbReference type="Proteomes" id="UP000610303">
    <property type="component" value="Unassembled WGS sequence"/>
</dbReference>
<comment type="caution">
    <text evidence="1">The sequence shown here is derived from an EMBL/GenBank/DDBJ whole genome shotgun (WGS) entry which is preliminary data.</text>
</comment>
<organism evidence="1 2">
    <name type="scientific">Agromyces mediolanus</name>
    <name type="common">Corynebacterium mediolanum</name>
    <dbReference type="NCBI Taxonomy" id="41986"/>
    <lineage>
        <taxon>Bacteria</taxon>
        <taxon>Bacillati</taxon>
        <taxon>Actinomycetota</taxon>
        <taxon>Actinomycetes</taxon>
        <taxon>Micrococcales</taxon>
        <taxon>Microbacteriaceae</taxon>
        <taxon>Agromyces</taxon>
    </lineage>
</organism>
<proteinExistence type="predicted"/>
<name>A0A918CAD5_AGRME</name>
<dbReference type="EMBL" id="BMRJ01000001">
    <property type="protein sequence ID" value="GGR13861.1"/>
    <property type="molecule type" value="Genomic_DNA"/>
</dbReference>
<accession>A0A918CAD5</accession>
<protein>
    <submittedName>
        <fullName evidence="1">Uncharacterized protein</fullName>
    </submittedName>
</protein>